<dbReference type="InterPro" id="IPR002933">
    <property type="entry name" value="Peptidase_M20"/>
</dbReference>
<dbReference type="OrthoDB" id="3064516at2759"/>
<feature type="binding site" evidence="7">
    <location>
        <position position="272"/>
    </location>
    <ligand>
        <name>Zn(2+)</name>
        <dbReference type="ChEBI" id="CHEBI:29105"/>
        <label>2</label>
    </ligand>
</feature>
<evidence type="ECO:0000256" key="2">
    <source>
        <dbReference type="ARBA" id="ARBA00022670"/>
    </source>
</evidence>
<accession>A0A4S8LP64</accession>
<keyword evidence="3 7" id="KW-0479">Metal-binding</keyword>
<protein>
    <submittedName>
        <fullName evidence="9">Carboxypeptidase S</fullName>
    </submittedName>
</protein>
<dbReference type="GO" id="GO:0004181">
    <property type="term" value="F:metallocarboxypeptidase activity"/>
    <property type="evidence" value="ECO:0007669"/>
    <property type="project" value="InterPro"/>
</dbReference>
<dbReference type="PANTHER" id="PTHR45962">
    <property type="entry name" value="N-FATTY-ACYL-AMINO ACID SYNTHASE/HYDROLASE PM20D1"/>
    <property type="match status" value="1"/>
</dbReference>
<sequence length="597" mass="65362">MGTETEQFFSPSPHPLKAHSRVLLRLGLTCLVLTAAYYFAVQFQETYDAYHSSGILLNEQLAREICPQPTPLIPSAARDLWEEIERDIGAEEFKVKAIEWLGGAINVATETFDDMGPIGEDSRWENRALFHKYLEKTFPLVHSILNLEKVNTYGLVYTWHGSDPSLKPILLMAHYDVVPVNPETVSEWEHPPYSGFYDGTNIWGRGSLDDKSALIGTISAIEILLSKGFKPTRTVLVQFGFDEEGGGSRGAGKIAEHLLEIYGEDSFSFVIDEGGGFSQSYGTAFATPGVAEKGSTNVNIEVSTPGGHSSVPPDHTSIGILSALLVHMENTPFESHIDRTTPTYGLFLCLAAHARNLSEDLRGKILDSVKSDEALRQVEKILFENKLYKSLIGTTQAIDIVHGGIKSNALPEQAMAIVNHRIAVTSSVSQTHAHDATLFLPLAEHFNLTYDAFGQTLGPSSTCPSAGTLRLTSGGGLNPAPVTPIMWGQAAPYEFLSGTIKGVYRAHRSLTEGAENVLNKQLDIIVAPGMPTGNTDTKYYWKLTPHIFRYNHHNQGSDKNALSGAHTVNEHVTAESLLETINFFVTLILNADESRVI</sequence>
<reference evidence="9 10" key="1">
    <citation type="journal article" date="2019" name="Nat. Ecol. Evol.">
        <title>Megaphylogeny resolves global patterns of mushroom evolution.</title>
        <authorList>
            <person name="Varga T."/>
            <person name="Krizsan K."/>
            <person name="Foldi C."/>
            <person name="Dima B."/>
            <person name="Sanchez-Garcia M."/>
            <person name="Sanchez-Ramirez S."/>
            <person name="Szollosi G.J."/>
            <person name="Szarkandi J.G."/>
            <person name="Papp V."/>
            <person name="Albert L."/>
            <person name="Andreopoulos W."/>
            <person name="Angelini C."/>
            <person name="Antonin V."/>
            <person name="Barry K.W."/>
            <person name="Bougher N.L."/>
            <person name="Buchanan P."/>
            <person name="Buyck B."/>
            <person name="Bense V."/>
            <person name="Catcheside P."/>
            <person name="Chovatia M."/>
            <person name="Cooper J."/>
            <person name="Damon W."/>
            <person name="Desjardin D."/>
            <person name="Finy P."/>
            <person name="Geml J."/>
            <person name="Haridas S."/>
            <person name="Hughes K."/>
            <person name="Justo A."/>
            <person name="Karasinski D."/>
            <person name="Kautmanova I."/>
            <person name="Kiss B."/>
            <person name="Kocsube S."/>
            <person name="Kotiranta H."/>
            <person name="LaButti K.M."/>
            <person name="Lechner B.E."/>
            <person name="Liimatainen K."/>
            <person name="Lipzen A."/>
            <person name="Lukacs Z."/>
            <person name="Mihaltcheva S."/>
            <person name="Morgado L.N."/>
            <person name="Niskanen T."/>
            <person name="Noordeloos M.E."/>
            <person name="Ohm R.A."/>
            <person name="Ortiz-Santana B."/>
            <person name="Ovrebo C."/>
            <person name="Racz N."/>
            <person name="Riley R."/>
            <person name="Savchenko A."/>
            <person name="Shiryaev A."/>
            <person name="Soop K."/>
            <person name="Spirin V."/>
            <person name="Szebenyi C."/>
            <person name="Tomsovsky M."/>
            <person name="Tulloss R.E."/>
            <person name="Uehling J."/>
            <person name="Grigoriev I.V."/>
            <person name="Vagvolgyi C."/>
            <person name="Papp T."/>
            <person name="Martin F.M."/>
            <person name="Miettinen O."/>
            <person name="Hibbett D.S."/>
            <person name="Nagy L.G."/>
        </authorList>
    </citation>
    <scope>NUCLEOTIDE SEQUENCE [LARGE SCALE GENOMIC DNA]</scope>
    <source>
        <strain evidence="9 10">CBS 962.96</strain>
    </source>
</reference>
<proteinExistence type="inferred from homology"/>
<dbReference type="InterPro" id="IPR011650">
    <property type="entry name" value="Peptidase_M20_dimer"/>
</dbReference>
<dbReference type="EMBL" id="ML179313">
    <property type="protein sequence ID" value="THU91182.1"/>
    <property type="molecule type" value="Genomic_DNA"/>
</dbReference>
<dbReference type="InterPro" id="IPR047177">
    <property type="entry name" value="Pept_M20A"/>
</dbReference>
<dbReference type="GO" id="GO:0000328">
    <property type="term" value="C:fungal-type vacuole lumen"/>
    <property type="evidence" value="ECO:0007669"/>
    <property type="project" value="TreeGrafter"/>
</dbReference>
<dbReference type="PROSITE" id="PS00758">
    <property type="entry name" value="ARGE_DAPE_CPG2_1"/>
    <property type="match status" value="1"/>
</dbReference>
<feature type="active site" evidence="6">
    <location>
        <position position="176"/>
    </location>
</feature>
<gene>
    <name evidence="9" type="ORF">K435DRAFT_759485</name>
</gene>
<dbReference type="GO" id="GO:0051603">
    <property type="term" value="P:proteolysis involved in protein catabolic process"/>
    <property type="evidence" value="ECO:0007669"/>
    <property type="project" value="TreeGrafter"/>
</dbReference>
<dbReference type="SUPFAM" id="SSF53187">
    <property type="entry name" value="Zn-dependent exopeptidases"/>
    <property type="match status" value="1"/>
</dbReference>
<dbReference type="SUPFAM" id="SSF55031">
    <property type="entry name" value="Bacterial exopeptidase dimerisation domain"/>
    <property type="match status" value="1"/>
</dbReference>
<keyword evidence="2" id="KW-0645">Protease</keyword>
<dbReference type="PANTHER" id="PTHR45962:SF1">
    <property type="entry name" value="N-FATTY-ACYL-AMINO ACID SYNTHASE_HYDROLASE PM20D1"/>
    <property type="match status" value="1"/>
</dbReference>
<dbReference type="PIRSF" id="PIRSF037217">
    <property type="entry name" value="Carboxypeptidase_S"/>
    <property type="match status" value="1"/>
</dbReference>
<dbReference type="InterPro" id="IPR036264">
    <property type="entry name" value="Bact_exopeptidase_dim_dom"/>
</dbReference>
<feature type="binding site" evidence="7">
    <location>
        <position position="209"/>
    </location>
    <ligand>
        <name>Zn(2+)</name>
        <dbReference type="ChEBI" id="CHEBI:29105"/>
        <label>2</label>
    </ligand>
</feature>
<feature type="binding site" evidence="7">
    <location>
        <position position="174"/>
    </location>
    <ligand>
        <name>Zn(2+)</name>
        <dbReference type="ChEBI" id="CHEBI:29105"/>
        <label>2</label>
    </ligand>
</feature>
<organism evidence="9 10">
    <name type="scientific">Dendrothele bispora (strain CBS 962.96)</name>
    <dbReference type="NCBI Taxonomy" id="1314807"/>
    <lineage>
        <taxon>Eukaryota</taxon>
        <taxon>Fungi</taxon>
        <taxon>Dikarya</taxon>
        <taxon>Basidiomycota</taxon>
        <taxon>Agaricomycotina</taxon>
        <taxon>Agaricomycetes</taxon>
        <taxon>Agaricomycetidae</taxon>
        <taxon>Agaricales</taxon>
        <taxon>Agaricales incertae sedis</taxon>
        <taxon>Dendrothele</taxon>
    </lineage>
</organism>
<evidence type="ECO:0000256" key="1">
    <source>
        <dbReference type="ARBA" id="ARBA00006247"/>
    </source>
</evidence>
<keyword evidence="9" id="KW-0121">Carboxypeptidase</keyword>
<dbReference type="Pfam" id="PF07687">
    <property type="entry name" value="M20_dimer"/>
    <property type="match status" value="1"/>
</dbReference>
<name>A0A4S8LP64_DENBC</name>
<dbReference type="InterPro" id="IPR001261">
    <property type="entry name" value="ArgE/DapE_CS"/>
</dbReference>
<keyword evidence="10" id="KW-1185">Reference proteome</keyword>
<dbReference type="Gene3D" id="3.40.630.10">
    <property type="entry name" value="Zn peptidases"/>
    <property type="match status" value="1"/>
</dbReference>
<dbReference type="Pfam" id="PF01546">
    <property type="entry name" value="Peptidase_M20"/>
    <property type="match status" value="1"/>
</dbReference>
<evidence type="ECO:0000256" key="5">
    <source>
        <dbReference type="ARBA" id="ARBA00022833"/>
    </source>
</evidence>
<evidence type="ECO:0000313" key="10">
    <source>
        <dbReference type="Proteomes" id="UP000297245"/>
    </source>
</evidence>
<dbReference type="CDD" id="cd05674">
    <property type="entry name" value="M20_yscS"/>
    <property type="match status" value="1"/>
</dbReference>
<comment type="similarity">
    <text evidence="1">Belongs to the peptidase M20A family.</text>
</comment>
<evidence type="ECO:0000313" key="9">
    <source>
        <dbReference type="EMBL" id="THU91182.1"/>
    </source>
</evidence>
<feature type="active site" description="Proton acceptor" evidence="6">
    <location>
        <position position="243"/>
    </location>
</feature>
<evidence type="ECO:0000256" key="3">
    <source>
        <dbReference type="ARBA" id="ARBA00022723"/>
    </source>
</evidence>
<dbReference type="InterPro" id="IPR017141">
    <property type="entry name" value="Pept_M20_carboxypep"/>
</dbReference>
<keyword evidence="4" id="KW-0378">Hydrolase</keyword>
<dbReference type="GO" id="GO:0046872">
    <property type="term" value="F:metal ion binding"/>
    <property type="evidence" value="ECO:0007669"/>
    <property type="project" value="UniProtKB-KW"/>
</dbReference>
<feature type="binding site" evidence="7">
    <location>
        <position position="566"/>
    </location>
    <ligand>
        <name>Zn(2+)</name>
        <dbReference type="ChEBI" id="CHEBI:29105"/>
        <label>1</label>
    </ligand>
</feature>
<dbReference type="FunFam" id="3.40.630.10:FF:000027">
    <property type="entry name" value="N-fatty-acyl-amino acid synthase/hydrolase PM20D1"/>
    <property type="match status" value="1"/>
</dbReference>
<feature type="domain" description="Peptidase M20 dimerisation" evidence="8">
    <location>
        <begin position="290"/>
        <end position="428"/>
    </location>
</feature>
<evidence type="ECO:0000256" key="7">
    <source>
        <dbReference type="PIRSR" id="PIRSR037217-2"/>
    </source>
</evidence>
<evidence type="ECO:0000259" key="8">
    <source>
        <dbReference type="Pfam" id="PF07687"/>
    </source>
</evidence>
<evidence type="ECO:0000256" key="6">
    <source>
        <dbReference type="PIRSR" id="PIRSR037217-1"/>
    </source>
</evidence>
<dbReference type="AlphaFoldDB" id="A0A4S8LP64"/>
<evidence type="ECO:0000256" key="4">
    <source>
        <dbReference type="ARBA" id="ARBA00022801"/>
    </source>
</evidence>
<dbReference type="Proteomes" id="UP000297245">
    <property type="component" value="Unassembled WGS sequence"/>
</dbReference>
<feature type="binding site" evidence="7">
    <location>
        <position position="209"/>
    </location>
    <ligand>
        <name>Zn(2+)</name>
        <dbReference type="ChEBI" id="CHEBI:29105"/>
        <label>1</label>
    </ligand>
</feature>
<feature type="binding site" evidence="7">
    <location>
        <position position="244"/>
    </location>
    <ligand>
        <name>Zn(2+)</name>
        <dbReference type="ChEBI" id="CHEBI:29105"/>
        <label>1</label>
    </ligand>
</feature>
<keyword evidence="5 7" id="KW-0862">Zinc</keyword>